<dbReference type="Pfam" id="PF25137">
    <property type="entry name" value="ADH_Fe_C"/>
    <property type="match status" value="1"/>
</dbReference>
<evidence type="ECO:0000313" key="5">
    <source>
        <dbReference type="EMBL" id="MCY1720257.1"/>
    </source>
</evidence>
<dbReference type="Gene3D" id="1.20.1090.10">
    <property type="entry name" value="Dehydroquinate synthase-like - alpha domain"/>
    <property type="match status" value="1"/>
</dbReference>
<dbReference type="EMBL" id="JAPOHD010000015">
    <property type="protein sequence ID" value="MCY1720257.1"/>
    <property type="molecule type" value="Genomic_DNA"/>
</dbReference>
<name>A0A9X3F5L7_9BACT</name>
<keyword evidence="2" id="KW-0560">Oxidoreductase</keyword>
<keyword evidence="6" id="KW-1185">Reference proteome</keyword>
<feature type="domain" description="Fe-containing alcohol dehydrogenase-like C-terminal" evidence="4">
    <location>
        <begin position="187"/>
        <end position="381"/>
    </location>
</feature>
<dbReference type="AlphaFoldDB" id="A0A9X3F5L7"/>
<evidence type="ECO:0000256" key="2">
    <source>
        <dbReference type="ARBA" id="ARBA00023002"/>
    </source>
</evidence>
<dbReference type="InterPro" id="IPR039697">
    <property type="entry name" value="Alcohol_dehydrogenase_Fe"/>
</dbReference>
<dbReference type="Pfam" id="PF00465">
    <property type="entry name" value="Fe-ADH"/>
    <property type="match status" value="1"/>
</dbReference>
<evidence type="ECO:0000259" key="3">
    <source>
        <dbReference type="Pfam" id="PF00465"/>
    </source>
</evidence>
<protein>
    <submittedName>
        <fullName evidence="5">Iron-containing alcohol dehydrogenase</fullName>
    </submittedName>
</protein>
<evidence type="ECO:0000256" key="1">
    <source>
        <dbReference type="ARBA" id="ARBA00007358"/>
    </source>
</evidence>
<accession>A0A9X3F5L7</accession>
<evidence type="ECO:0000259" key="4">
    <source>
        <dbReference type="Pfam" id="PF25137"/>
    </source>
</evidence>
<dbReference type="CDD" id="cd08183">
    <property type="entry name" value="Fe-ADH-like"/>
    <property type="match status" value="1"/>
</dbReference>
<dbReference type="PANTHER" id="PTHR11496:SF102">
    <property type="entry name" value="ALCOHOL DEHYDROGENASE 4"/>
    <property type="match status" value="1"/>
</dbReference>
<dbReference type="RefSeq" id="WP_343332591.1">
    <property type="nucleotide sequence ID" value="NZ_JAPOHD010000015.1"/>
</dbReference>
<feature type="domain" description="Alcohol dehydrogenase iron-type/glycerol dehydrogenase GldA" evidence="3">
    <location>
        <begin position="11"/>
        <end position="176"/>
    </location>
</feature>
<dbReference type="InterPro" id="IPR056798">
    <property type="entry name" value="ADH_Fe_C"/>
</dbReference>
<proteinExistence type="inferred from homology"/>
<dbReference type="InterPro" id="IPR001670">
    <property type="entry name" value="ADH_Fe/GldA"/>
</dbReference>
<dbReference type="Proteomes" id="UP001145087">
    <property type="component" value="Unassembled WGS sequence"/>
</dbReference>
<dbReference type="GO" id="GO:0046872">
    <property type="term" value="F:metal ion binding"/>
    <property type="evidence" value="ECO:0007669"/>
    <property type="project" value="InterPro"/>
</dbReference>
<dbReference type="PANTHER" id="PTHR11496">
    <property type="entry name" value="ALCOHOL DEHYDROGENASE"/>
    <property type="match status" value="1"/>
</dbReference>
<dbReference type="Gene3D" id="3.40.50.1970">
    <property type="match status" value="1"/>
</dbReference>
<gene>
    <name evidence="5" type="ORF">OU798_07875</name>
</gene>
<comment type="caution">
    <text evidence="5">The sequence shown here is derived from an EMBL/GenBank/DDBJ whole genome shotgun (WGS) entry which is preliminary data.</text>
</comment>
<dbReference type="FunFam" id="3.40.50.1970:FF:000003">
    <property type="entry name" value="Alcohol dehydrogenase, iron-containing"/>
    <property type="match status" value="1"/>
</dbReference>
<organism evidence="5 6">
    <name type="scientific">Draconibacterium aestuarii</name>
    <dbReference type="NCBI Taxonomy" id="2998507"/>
    <lineage>
        <taxon>Bacteria</taxon>
        <taxon>Pseudomonadati</taxon>
        <taxon>Bacteroidota</taxon>
        <taxon>Bacteroidia</taxon>
        <taxon>Marinilabiliales</taxon>
        <taxon>Prolixibacteraceae</taxon>
        <taxon>Draconibacterium</taxon>
    </lineage>
</organism>
<comment type="similarity">
    <text evidence="1">Belongs to the iron-containing alcohol dehydrogenase family.</text>
</comment>
<dbReference type="SUPFAM" id="SSF56796">
    <property type="entry name" value="Dehydroquinate synthase-like"/>
    <property type="match status" value="1"/>
</dbReference>
<sequence>MGLNFSFATASQILFGNHSLEKVPGLVSKMGNKILLVTGKNTERAEVLIKLLPTEMEITGFKIESEPSTVMIEQGAKIARENNCEMVVGFGGGSVIDGAKAIAALASNEGELMDYLEVIGKGKALERAPLPSIAIPTTSGTGAEVTKNSVIKSLEHNVKVSLRSDLMYPNVAVVDPVLTYSLSPKLTASTGVDALTHLLETFVSNQSNPFIDMICREGLYRISRSLVKAYKNGNDEQARTDMAMASMWGGMALANVKLGAVHGFAGPMGGMFSIPHGEICACLMAAVIQINIEVLTEQGQNIEKFTELAKILTGSDLAKAEDAIVWADNLIGELKIPSLSQFGLTENDFPELIQKAKVSSSMKGNPVELNDEQLRWILDKSF</sequence>
<evidence type="ECO:0000313" key="6">
    <source>
        <dbReference type="Proteomes" id="UP001145087"/>
    </source>
</evidence>
<dbReference type="GO" id="GO:0004022">
    <property type="term" value="F:alcohol dehydrogenase (NAD+) activity"/>
    <property type="evidence" value="ECO:0007669"/>
    <property type="project" value="TreeGrafter"/>
</dbReference>
<reference evidence="5" key="1">
    <citation type="submission" date="2022-11" db="EMBL/GenBank/DDBJ databases">
        <title>Marilongibacter aestuarii gen. nov., sp. nov., isolated from tidal flat sediment.</title>
        <authorList>
            <person name="Jiayan W."/>
        </authorList>
    </citation>
    <scope>NUCLEOTIDE SEQUENCE</scope>
    <source>
        <strain evidence="5">Z1-6</strain>
    </source>
</reference>